<dbReference type="AlphaFoldDB" id="A0A8J2NC42"/>
<gene>
    <name evidence="2" type="ORF">FEQUK3_LOCUS7602</name>
</gene>
<reference evidence="2" key="1">
    <citation type="submission" date="2021-05" db="EMBL/GenBank/DDBJ databases">
        <authorList>
            <person name="Khan N."/>
        </authorList>
    </citation>
    <scope>NUCLEOTIDE SEQUENCE</scope>
</reference>
<evidence type="ECO:0000313" key="3">
    <source>
        <dbReference type="Proteomes" id="UP000693738"/>
    </source>
</evidence>
<proteinExistence type="predicted"/>
<accession>A0A8J2NC42</accession>
<feature type="region of interest" description="Disordered" evidence="1">
    <location>
        <begin position="326"/>
        <end position="347"/>
    </location>
</feature>
<organism evidence="2 3">
    <name type="scientific">Fusarium equiseti</name>
    <name type="common">Fusarium scirpi</name>
    <dbReference type="NCBI Taxonomy" id="61235"/>
    <lineage>
        <taxon>Eukaryota</taxon>
        <taxon>Fungi</taxon>
        <taxon>Dikarya</taxon>
        <taxon>Ascomycota</taxon>
        <taxon>Pezizomycotina</taxon>
        <taxon>Sordariomycetes</taxon>
        <taxon>Hypocreomycetidae</taxon>
        <taxon>Hypocreales</taxon>
        <taxon>Nectriaceae</taxon>
        <taxon>Fusarium</taxon>
        <taxon>Fusarium incarnatum-equiseti species complex</taxon>
    </lineage>
</organism>
<name>A0A8J2NC42_FUSEQ</name>
<feature type="compositionally biased region" description="Basic and acidic residues" evidence="1">
    <location>
        <begin position="327"/>
        <end position="345"/>
    </location>
</feature>
<comment type="caution">
    <text evidence="2">The sequence shown here is derived from an EMBL/GenBank/DDBJ whole genome shotgun (WGS) entry which is preliminary data.</text>
</comment>
<feature type="region of interest" description="Disordered" evidence="1">
    <location>
        <begin position="174"/>
        <end position="204"/>
    </location>
</feature>
<dbReference type="Proteomes" id="UP000693738">
    <property type="component" value="Unassembled WGS sequence"/>
</dbReference>
<dbReference type="EMBL" id="CAJSTJ010000144">
    <property type="protein sequence ID" value="CAG7561951.1"/>
    <property type="molecule type" value="Genomic_DNA"/>
</dbReference>
<feature type="compositionally biased region" description="Basic and acidic residues" evidence="1">
    <location>
        <begin position="178"/>
        <end position="189"/>
    </location>
</feature>
<evidence type="ECO:0000313" key="2">
    <source>
        <dbReference type="EMBL" id="CAG7561951.1"/>
    </source>
</evidence>
<sequence length="452" mass="52471">MGFSTVFENPWSRNPMELGDAATKHLELIEIFLKLLTHLCDEDGKISDETLAYSEWRYVVYFRMIDARGYCPSDIPPPWDVALIMYLHMLSPSRFHHYVYDTRDRVLDGIFGLQHRHFPLSELLSGEWYPRRSRKLWLDNNKPDSAACPGPNLPYQLWPSAPWNKRSSRGVASVFGRDASRPPSSDRKWLTPTDGTPSAASKNQRPRVVLMHQWFRCRTSIPQQGFKVWDIKAYAAIRTQRVEERCRTQSQHEQFHTTCALQPWPTLQDLRSELEQEVSFWKVMVQAKNTIPGFIDSLSEHVKDYKDFLGLFGGVLPTNGRYGLYQSKHDPKVPGDHRSGSEAGKRPKLRFSRLMPPTLEIDLLWHTHRLFPAHYWIYSNEEADWLLEPQVTSGPEAGKTLLGYTQEQWRDRYSRELSGGTPVAQWFAEYIPCAAKFASRDVERTDLKDIKE</sequence>
<protein>
    <submittedName>
        <fullName evidence="2">Uncharacterized protein</fullName>
    </submittedName>
</protein>
<evidence type="ECO:0000256" key="1">
    <source>
        <dbReference type="SAM" id="MobiDB-lite"/>
    </source>
</evidence>
<feature type="compositionally biased region" description="Polar residues" evidence="1">
    <location>
        <begin position="193"/>
        <end position="203"/>
    </location>
</feature>